<accession>A0ABT0H3E7</accession>
<feature type="transmembrane region" description="Helical" evidence="6">
    <location>
        <begin position="61"/>
        <end position="80"/>
    </location>
</feature>
<dbReference type="PANTHER" id="PTHR30482:SF10">
    <property type="entry name" value="HIGH-AFFINITY BRANCHED-CHAIN AMINO ACID TRANSPORT PROTEIN BRAE"/>
    <property type="match status" value="1"/>
</dbReference>
<dbReference type="Pfam" id="PF02653">
    <property type="entry name" value="BPD_transp_2"/>
    <property type="match status" value="1"/>
</dbReference>
<dbReference type="Proteomes" id="UP001431221">
    <property type="component" value="Unassembled WGS sequence"/>
</dbReference>
<comment type="subcellular location">
    <subcellularLocation>
        <location evidence="1">Cell membrane</location>
        <topology evidence="1">Multi-pass membrane protein</topology>
    </subcellularLocation>
</comment>
<dbReference type="RefSeq" id="WP_248160119.1">
    <property type="nucleotide sequence ID" value="NZ_JALNMJ010000044.1"/>
</dbReference>
<evidence type="ECO:0000256" key="4">
    <source>
        <dbReference type="ARBA" id="ARBA00022989"/>
    </source>
</evidence>
<reference evidence="7" key="1">
    <citation type="submission" date="2022-04" db="EMBL/GenBank/DDBJ databases">
        <title>Roseibium sp. CAU 1639 isolated from mud.</title>
        <authorList>
            <person name="Kim W."/>
        </authorList>
    </citation>
    <scope>NUCLEOTIDE SEQUENCE</scope>
    <source>
        <strain evidence="7">CAU 1639</strain>
    </source>
</reference>
<evidence type="ECO:0000313" key="8">
    <source>
        <dbReference type="Proteomes" id="UP001431221"/>
    </source>
</evidence>
<evidence type="ECO:0000313" key="7">
    <source>
        <dbReference type="EMBL" id="MCK7616136.1"/>
    </source>
</evidence>
<feature type="transmembrane region" description="Helical" evidence="6">
    <location>
        <begin position="35"/>
        <end position="54"/>
    </location>
</feature>
<feature type="transmembrane region" description="Helical" evidence="6">
    <location>
        <begin position="162"/>
        <end position="182"/>
    </location>
</feature>
<keyword evidence="5 6" id="KW-0472">Membrane</keyword>
<sequence length="322" mass="34338">MQTSTGTLSKRRRIFWLVPLIALALPLLTNPYTQFIANAMLIYTLVTLGFSVVIGNLGQLAFANTAFFGIGAYASAIASTNLGLPWLATVPLAGLAGAFGGFLASAAALRGIRLYYLAIVTMAFGELMRWFYTHTGVLTGGTDGLPVSRERDFGLALTSDTVQFYVFLIITCLLVAGTVNLLRSRIGRAIIAVRENEIATASLGIPTSQIIVTAFMWSGFIVGIAGAMFALHTGRVFPESFGLTQLIVNFAMVLVGGLGSVAGAVLGAVALTALPEYVRAFPGMEEIFFGVIVMVVLLVMPKGLASLLARVSPIFQQRYHRD</sequence>
<comment type="caution">
    <text evidence="7">The sequence shown here is derived from an EMBL/GenBank/DDBJ whole genome shotgun (WGS) entry which is preliminary data.</text>
</comment>
<keyword evidence="4 6" id="KW-1133">Transmembrane helix</keyword>
<evidence type="ECO:0000256" key="3">
    <source>
        <dbReference type="ARBA" id="ARBA00022692"/>
    </source>
</evidence>
<protein>
    <submittedName>
        <fullName evidence="7">Branched-chain amino acid ABC transporter permease</fullName>
    </submittedName>
</protein>
<dbReference type="PANTHER" id="PTHR30482">
    <property type="entry name" value="HIGH-AFFINITY BRANCHED-CHAIN AMINO ACID TRANSPORT SYSTEM PERMEASE"/>
    <property type="match status" value="1"/>
</dbReference>
<keyword evidence="8" id="KW-1185">Reference proteome</keyword>
<dbReference type="CDD" id="cd06581">
    <property type="entry name" value="TM_PBP1_LivM_like"/>
    <property type="match status" value="1"/>
</dbReference>
<keyword evidence="3 6" id="KW-0812">Transmembrane</keyword>
<feature type="transmembrane region" description="Helical" evidence="6">
    <location>
        <begin position="250"/>
        <end position="275"/>
    </location>
</feature>
<feature type="transmembrane region" description="Helical" evidence="6">
    <location>
        <begin position="203"/>
        <end position="230"/>
    </location>
</feature>
<feature type="transmembrane region" description="Helical" evidence="6">
    <location>
        <begin position="86"/>
        <end position="107"/>
    </location>
</feature>
<organism evidence="7 8">
    <name type="scientific">Roseibium sediminicola</name>
    <dbReference type="NCBI Taxonomy" id="2933272"/>
    <lineage>
        <taxon>Bacteria</taxon>
        <taxon>Pseudomonadati</taxon>
        <taxon>Pseudomonadota</taxon>
        <taxon>Alphaproteobacteria</taxon>
        <taxon>Hyphomicrobiales</taxon>
        <taxon>Stappiaceae</taxon>
        <taxon>Roseibium</taxon>
    </lineage>
</organism>
<evidence type="ECO:0000256" key="2">
    <source>
        <dbReference type="ARBA" id="ARBA00022475"/>
    </source>
</evidence>
<feature type="transmembrane region" description="Helical" evidence="6">
    <location>
        <begin position="114"/>
        <end position="132"/>
    </location>
</feature>
<feature type="transmembrane region" description="Helical" evidence="6">
    <location>
        <begin position="12"/>
        <end position="29"/>
    </location>
</feature>
<dbReference type="EMBL" id="JALNMJ010000044">
    <property type="protein sequence ID" value="MCK7616136.1"/>
    <property type="molecule type" value="Genomic_DNA"/>
</dbReference>
<proteinExistence type="predicted"/>
<name>A0ABT0H3E7_9HYPH</name>
<keyword evidence="2" id="KW-1003">Cell membrane</keyword>
<feature type="transmembrane region" description="Helical" evidence="6">
    <location>
        <begin position="287"/>
        <end position="309"/>
    </location>
</feature>
<evidence type="ECO:0000256" key="5">
    <source>
        <dbReference type="ARBA" id="ARBA00023136"/>
    </source>
</evidence>
<evidence type="ECO:0000256" key="1">
    <source>
        <dbReference type="ARBA" id="ARBA00004651"/>
    </source>
</evidence>
<dbReference type="InterPro" id="IPR043428">
    <property type="entry name" value="LivM-like"/>
</dbReference>
<gene>
    <name evidence="7" type="ORF">M0H32_28620</name>
</gene>
<dbReference type="InterPro" id="IPR001851">
    <property type="entry name" value="ABC_transp_permease"/>
</dbReference>
<evidence type="ECO:0000256" key="6">
    <source>
        <dbReference type="SAM" id="Phobius"/>
    </source>
</evidence>